<dbReference type="InterPro" id="IPR026414">
    <property type="entry name" value="ExosoTase_F-assoc_memb"/>
</dbReference>
<keyword evidence="3" id="KW-1185">Reference proteome</keyword>
<feature type="transmembrane region" description="Helical" evidence="1">
    <location>
        <begin position="60"/>
        <end position="79"/>
    </location>
</feature>
<feature type="transmembrane region" description="Helical" evidence="1">
    <location>
        <begin position="21"/>
        <end position="40"/>
    </location>
</feature>
<evidence type="ECO:0000256" key="1">
    <source>
        <dbReference type="SAM" id="Phobius"/>
    </source>
</evidence>
<keyword evidence="1" id="KW-0472">Membrane</keyword>
<reference evidence="2 3" key="1">
    <citation type="submission" date="2017-02" db="EMBL/GenBank/DDBJ databases">
        <authorList>
            <person name="Peterson S.W."/>
        </authorList>
    </citation>
    <scope>NUCLEOTIDE SEQUENCE [LARGE SCALE GENOMIC DNA]</scope>
    <source>
        <strain evidence="2 3">DSM 25262</strain>
    </source>
</reference>
<feature type="transmembrane region" description="Helical" evidence="1">
    <location>
        <begin position="84"/>
        <end position="105"/>
    </location>
</feature>
<name>A0A1T5M471_9BACT</name>
<keyword evidence="1" id="KW-0812">Transmembrane</keyword>
<dbReference type="EMBL" id="FUZU01000003">
    <property type="protein sequence ID" value="SKC82925.1"/>
    <property type="molecule type" value="Genomic_DNA"/>
</dbReference>
<accession>A0A1T5M471</accession>
<dbReference type="STRING" id="688867.SAMN05660236_4317"/>
<gene>
    <name evidence="2" type="ORF">SAMN05660236_4317</name>
</gene>
<dbReference type="AlphaFoldDB" id="A0A1T5M471"/>
<organism evidence="2 3">
    <name type="scientific">Ohtaekwangia koreensis</name>
    <dbReference type="NCBI Taxonomy" id="688867"/>
    <lineage>
        <taxon>Bacteria</taxon>
        <taxon>Pseudomonadati</taxon>
        <taxon>Bacteroidota</taxon>
        <taxon>Cytophagia</taxon>
        <taxon>Cytophagales</taxon>
        <taxon>Fulvivirgaceae</taxon>
        <taxon>Ohtaekwangia</taxon>
    </lineage>
</organism>
<protein>
    <submittedName>
        <fullName evidence="2">Exosortase F-associated protein</fullName>
    </submittedName>
</protein>
<sequence>MDLVGEDFTHHDISKKMRLRIVIGILSAIGLALVFLFQRINVAEIFNLTNSSIHQFIINRTIRFLLNDLLTIGLIYALFYERKYLIFSFWVQGIGIIFFLIPYFVMKIYYPDYNGPLLSFLHRLILNPTLLLLLIPAFYYQKKINTKDTFN</sequence>
<evidence type="ECO:0000313" key="3">
    <source>
        <dbReference type="Proteomes" id="UP000190961"/>
    </source>
</evidence>
<dbReference type="NCBIfam" id="TIGR04127">
    <property type="entry name" value="flavo_near_exo"/>
    <property type="match status" value="1"/>
</dbReference>
<feature type="transmembrane region" description="Helical" evidence="1">
    <location>
        <begin position="117"/>
        <end position="140"/>
    </location>
</feature>
<keyword evidence="1" id="KW-1133">Transmembrane helix</keyword>
<proteinExistence type="predicted"/>
<dbReference type="Proteomes" id="UP000190961">
    <property type="component" value="Unassembled WGS sequence"/>
</dbReference>
<evidence type="ECO:0000313" key="2">
    <source>
        <dbReference type="EMBL" id="SKC82925.1"/>
    </source>
</evidence>